<keyword evidence="1" id="KW-0812">Transmembrane</keyword>
<evidence type="ECO:0000256" key="1">
    <source>
        <dbReference type="SAM" id="Phobius"/>
    </source>
</evidence>
<organism evidence="2 3">
    <name type="scientific">Luedemannella flava</name>
    <dbReference type="NCBI Taxonomy" id="349316"/>
    <lineage>
        <taxon>Bacteria</taxon>
        <taxon>Bacillati</taxon>
        <taxon>Actinomycetota</taxon>
        <taxon>Actinomycetes</taxon>
        <taxon>Micromonosporales</taxon>
        <taxon>Micromonosporaceae</taxon>
        <taxon>Luedemannella</taxon>
    </lineage>
</organism>
<proteinExistence type="predicted"/>
<keyword evidence="3" id="KW-1185">Reference proteome</keyword>
<reference evidence="2 3" key="1">
    <citation type="journal article" date="2019" name="Int. J. Syst. Evol. Microbiol.">
        <title>The Global Catalogue of Microorganisms (GCM) 10K type strain sequencing project: providing services to taxonomists for standard genome sequencing and annotation.</title>
        <authorList>
            <consortium name="The Broad Institute Genomics Platform"/>
            <consortium name="The Broad Institute Genome Sequencing Center for Infectious Disease"/>
            <person name="Wu L."/>
            <person name="Ma J."/>
        </authorList>
    </citation>
    <scope>NUCLEOTIDE SEQUENCE [LARGE SCALE GENOMIC DNA]</scope>
    <source>
        <strain evidence="2 3">JCM 13250</strain>
    </source>
</reference>
<dbReference type="RefSeq" id="WP_344136486.1">
    <property type="nucleotide sequence ID" value="NZ_BAAALT010000182.1"/>
</dbReference>
<comment type="caution">
    <text evidence="2">The sequence shown here is derived from an EMBL/GenBank/DDBJ whole genome shotgun (WGS) entry which is preliminary data.</text>
</comment>
<dbReference type="EMBL" id="BAAALT010000182">
    <property type="protein sequence ID" value="GAA1821736.1"/>
    <property type="molecule type" value="Genomic_DNA"/>
</dbReference>
<name>A0ABN2MD95_9ACTN</name>
<gene>
    <name evidence="2" type="ORF">GCM10009682_47480</name>
</gene>
<keyword evidence="1" id="KW-1133">Transmembrane helix</keyword>
<sequence>MSRHAATGALPRNDPSLRTPSIAANLLPAEIVDARRTRQSRRLVVITIVPFLVALGAWYVFAVHETAATRAYLGQIESEIEKTRQRAEVYRDVEKTQGESAAIGKKLQELFADDVAWDRLTGSVREAAPTKVRITGASGTKLAGIADKLRQGGARPSVVGTFTVTGTAPDKRTVARYVDTIGVLPGLANPLLTDAVREDDKVRFAVRLDVTDAALGGRFEATKAKP</sequence>
<evidence type="ECO:0000313" key="2">
    <source>
        <dbReference type="EMBL" id="GAA1821736.1"/>
    </source>
</evidence>
<dbReference type="Proteomes" id="UP001500218">
    <property type="component" value="Unassembled WGS sequence"/>
</dbReference>
<keyword evidence="1" id="KW-0472">Membrane</keyword>
<protein>
    <recommendedName>
        <fullName evidence="4">Fimbrial assembly protein</fullName>
    </recommendedName>
</protein>
<feature type="transmembrane region" description="Helical" evidence="1">
    <location>
        <begin position="43"/>
        <end position="61"/>
    </location>
</feature>
<evidence type="ECO:0000313" key="3">
    <source>
        <dbReference type="Proteomes" id="UP001500218"/>
    </source>
</evidence>
<evidence type="ECO:0008006" key="4">
    <source>
        <dbReference type="Google" id="ProtNLM"/>
    </source>
</evidence>
<accession>A0ABN2MD95</accession>